<evidence type="ECO:0000313" key="19">
    <source>
        <dbReference type="RefSeq" id="XP_030745584.1"/>
    </source>
</evidence>
<dbReference type="InterPro" id="IPR009081">
    <property type="entry name" value="PP-bd_ACP"/>
</dbReference>
<dbReference type="SMART" id="SM00822">
    <property type="entry name" value="PKS_KR"/>
    <property type="match status" value="1"/>
</dbReference>
<dbReference type="SUPFAM" id="SSF53901">
    <property type="entry name" value="Thiolase-like"/>
    <property type="match status" value="1"/>
</dbReference>
<keyword evidence="9" id="KW-0521">NADP</keyword>
<accession>A0A6J2X3S1</accession>
<dbReference type="SUPFAM" id="SSF51735">
    <property type="entry name" value="NAD(P)-binding Rossmann-fold domains"/>
    <property type="match status" value="2"/>
</dbReference>
<keyword evidence="11" id="KW-0520">NAD</keyword>
<dbReference type="InterPro" id="IPR014043">
    <property type="entry name" value="Acyl_transferase_dom"/>
</dbReference>
<feature type="domain" description="Carrier" evidence="16">
    <location>
        <begin position="1888"/>
        <end position="1965"/>
    </location>
</feature>
<dbReference type="GO" id="GO:0016787">
    <property type="term" value="F:hydrolase activity"/>
    <property type="evidence" value="ECO:0007669"/>
    <property type="project" value="UniProtKB-KW"/>
</dbReference>
<dbReference type="PANTHER" id="PTHR43775:SF7">
    <property type="entry name" value="FATTY ACID SYNTHASE"/>
    <property type="match status" value="1"/>
</dbReference>
<dbReference type="SUPFAM" id="SSF52151">
    <property type="entry name" value="FabD/lysophospholipase-like"/>
    <property type="match status" value="1"/>
</dbReference>
<dbReference type="Gene3D" id="3.10.129.110">
    <property type="entry name" value="Polyketide synthase dehydratase"/>
    <property type="match status" value="1"/>
</dbReference>
<reference evidence="19" key="1">
    <citation type="submission" date="2025-08" db="UniProtKB">
        <authorList>
            <consortium name="RefSeq"/>
        </authorList>
    </citation>
    <scope>IDENTIFICATION</scope>
    <source>
        <tissue evidence="19">Gonads</tissue>
    </source>
</reference>
<dbReference type="InterPro" id="IPR036291">
    <property type="entry name" value="NAD(P)-bd_dom_sf"/>
</dbReference>
<evidence type="ECO:0000256" key="3">
    <source>
        <dbReference type="ARBA" id="ARBA00022450"/>
    </source>
</evidence>
<dbReference type="InterPro" id="IPR001227">
    <property type="entry name" value="Ac_transferase_dom_sf"/>
</dbReference>
<keyword evidence="4" id="KW-0444">Lipid biosynthesis</keyword>
<evidence type="ECO:0000256" key="2">
    <source>
        <dbReference type="ARBA" id="ARBA00018769"/>
    </source>
</evidence>
<dbReference type="Gene3D" id="1.10.1200.10">
    <property type="entry name" value="ACP-like"/>
    <property type="match status" value="1"/>
</dbReference>
<dbReference type="Pfam" id="PF02801">
    <property type="entry name" value="Ketoacyl-synt_C"/>
    <property type="match status" value="1"/>
</dbReference>
<dbReference type="Pfam" id="PF00698">
    <property type="entry name" value="Acyl_transf_1"/>
    <property type="match status" value="1"/>
</dbReference>
<evidence type="ECO:0000256" key="15">
    <source>
        <dbReference type="ARBA" id="ARBA00044883"/>
    </source>
</evidence>
<dbReference type="GeneID" id="115874547"/>
<dbReference type="PROSITE" id="PS00606">
    <property type="entry name" value="KS3_1"/>
    <property type="match status" value="1"/>
</dbReference>
<dbReference type="SMART" id="SM00829">
    <property type="entry name" value="PKS_ER"/>
    <property type="match status" value="1"/>
</dbReference>
<dbReference type="InterPro" id="IPR020843">
    <property type="entry name" value="ER"/>
</dbReference>
<keyword evidence="3" id="KW-0596">Phosphopantetheine</keyword>
<feature type="domain" description="Ketosynthase family 3 (KS3)" evidence="17">
    <location>
        <begin position="1"/>
        <end position="394"/>
    </location>
</feature>
<dbReference type="RefSeq" id="XP_030745584.1">
    <property type="nucleotide sequence ID" value="XM_030889724.1"/>
</dbReference>
<dbReference type="SUPFAM" id="SSF55048">
    <property type="entry name" value="Probable ACP-binding domain of malonyl-CoA ACP transacylase"/>
    <property type="match status" value="1"/>
</dbReference>
<keyword evidence="6" id="KW-0808">Transferase</keyword>
<evidence type="ECO:0000256" key="5">
    <source>
        <dbReference type="ARBA" id="ARBA00022553"/>
    </source>
</evidence>
<dbReference type="GO" id="GO:0004315">
    <property type="term" value="F:3-oxoacyl-[acyl-carrier-protein] synthase activity"/>
    <property type="evidence" value="ECO:0007669"/>
    <property type="project" value="InterPro"/>
</dbReference>
<dbReference type="CDD" id="cd00833">
    <property type="entry name" value="PKS"/>
    <property type="match status" value="1"/>
</dbReference>
<dbReference type="InterPro" id="IPR049391">
    <property type="entry name" value="FAS_pseudo-KR"/>
</dbReference>
<evidence type="ECO:0000259" key="16">
    <source>
        <dbReference type="PROSITE" id="PS50075"/>
    </source>
</evidence>
<gene>
    <name evidence="19" type="primary">LOC115874547</name>
</gene>
<evidence type="ECO:0000256" key="1">
    <source>
        <dbReference type="ARBA" id="ARBA00012873"/>
    </source>
</evidence>
<dbReference type="InterPro" id="IPR016039">
    <property type="entry name" value="Thiolase-like"/>
</dbReference>
<evidence type="ECO:0000259" key="17">
    <source>
        <dbReference type="PROSITE" id="PS52004"/>
    </source>
</evidence>
<dbReference type="Gene3D" id="3.40.366.10">
    <property type="entry name" value="Malonyl-Coenzyme A Acyl Carrier Protein, domain 2"/>
    <property type="match status" value="1"/>
</dbReference>
<keyword evidence="5" id="KW-0597">Phosphoprotein</keyword>
<dbReference type="InterPro" id="IPR032821">
    <property type="entry name" value="PKS_assoc"/>
</dbReference>
<dbReference type="GO" id="GO:0016491">
    <property type="term" value="F:oxidoreductase activity"/>
    <property type="evidence" value="ECO:0007669"/>
    <property type="project" value="UniProtKB-KW"/>
</dbReference>
<organism evidence="18 19">
    <name type="scientific">Sitophilus oryzae</name>
    <name type="common">Rice weevil</name>
    <name type="synonym">Curculio oryzae</name>
    <dbReference type="NCBI Taxonomy" id="7048"/>
    <lineage>
        <taxon>Eukaryota</taxon>
        <taxon>Metazoa</taxon>
        <taxon>Ecdysozoa</taxon>
        <taxon>Arthropoda</taxon>
        <taxon>Hexapoda</taxon>
        <taxon>Insecta</taxon>
        <taxon>Pterygota</taxon>
        <taxon>Neoptera</taxon>
        <taxon>Endopterygota</taxon>
        <taxon>Coleoptera</taxon>
        <taxon>Polyphaga</taxon>
        <taxon>Cucujiformia</taxon>
        <taxon>Curculionidae</taxon>
        <taxon>Dryophthorinae</taxon>
        <taxon>Sitophilus</taxon>
    </lineage>
</organism>
<dbReference type="InterPro" id="IPR014031">
    <property type="entry name" value="Ketoacyl_synth_C"/>
</dbReference>
<dbReference type="PANTHER" id="PTHR43775">
    <property type="entry name" value="FATTY ACID SYNTHASE"/>
    <property type="match status" value="1"/>
</dbReference>
<dbReference type="InterPro" id="IPR050091">
    <property type="entry name" value="PKS_NRPS_Biosynth_Enz"/>
</dbReference>
<proteinExistence type="predicted"/>
<dbReference type="PROSITE" id="PS52004">
    <property type="entry name" value="KS3_2"/>
    <property type="match status" value="1"/>
</dbReference>
<dbReference type="InParanoid" id="A0A6J2X3S1"/>
<keyword evidence="14" id="KW-0511">Multifunctional enzyme</keyword>
<evidence type="ECO:0000256" key="4">
    <source>
        <dbReference type="ARBA" id="ARBA00022516"/>
    </source>
</evidence>
<protein>
    <recommendedName>
        <fullName evidence="2">Fatty acid synthase</fullName>
        <ecNumber evidence="1">2.3.1.85</ecNumber>
    </recommendedName>
</protein>
<dbReference type="InterPro" id="IPR042104">
    <property type="entry name" value="PKS_dehydratase_sf"/>
</dbReference>
<keyword evidence="8" id="KW-0276">Fatty acid metabolism</keyword>
<dbReference type="Pfam" id="PF16197">
    <property type="entry name" value="KAsynt_C_assoc"/>
    <property type="match status" value="1"/>
</dbReference>
<dbReference type="InterPro" id="IPR016036">
    <property type="entry name" value="Malonyl_transacylase_ACP-bd"/>
</dbReference>
<dbReference type="InterPro" id="IPR057326">
    <property type="entry name" value="KR_dom"/>
</dbReference>
<dbReference type="OrthoDB" id="329835at2759"/>
<dbReference type="Gene3D" id="3.90.180.10">
    <property type="entry name" value="Medium-chain alcohol dehydrogenases, catalytic domain"/>
    <property type="match status" value="1"/>
</dbReference>
<dbReference type="InterPro" id="IPR013968">
    <property type="entry name" value="PKS_KR"/>
</dbReference>
<dbReference type="KEGG" id="soy:115874547"/>
<name>A0A6J2X3S1_SITOR</name>
<dbReference type="EC" id="2.3.1.85" evidence="1"/>
<dbReference type="Gene3D" id="3.30.70.3290">
    <property type="match status" value="1"/>
</dbReference>
<evidence type="ECO:0000256" key="6">
    <source>
        <dbReference type="ARBA" id="ARBA00022679"/>
    </source>
</evidence>
<dbReference type="Gene3D" id="3.40.50.720">
    <property type="entry name" value="NAD(P)-binding Rossmann-like Domain"/>
    <property type="match status" value="1"/>
</dbReference>
<evidence type="ECO:0000256" key="13">
    <source>
        <dbReference type="ARBA" id="ARBA00023160"/>
    </source>
</evidence>
<dbReference type="Pfam" id="PF00109">
    <property type="entry name" value="ketoacyl-synt"/>
    <property type="match status" value="1"/>
</dbReference>
<dbReference type="Proteomes" id="UP000504635">
    <property type="component" value="Unplaced"/>
</dbReference>
<dbReference type="SMART" id="SM00825">
    <property type="entry name" value="PKS_KS"/>
    <property type="match status" value="1"/>
</dbReference>
<sequence length="1965" mass="218968">MDEIAITGISGRIAKSKNLEEFKNALLGGVDLVTHGHGRWNCEFLNTPKSIGVMCNLDKFDAGFFGVNPKQADCLDPRTRHLIELSFECVLDAGISPQELRGSNTGVYLAIAENVNKGYMDRSLAVMANSISFYLDLKGPSIALDAGCSASAYALCHAFEAMMCGSCDRALVCAAQCHLQPQDSAEFNKLGVLSKVGKCRTFDDDRDGYVKSEGIICILIERVEDAKRIYATISGIGSNIDGYKSEGIFNPSSEGQLSLLKKVYDKFKINPDDVEYVEAHGTGTLVGDIKECTTLASFFATKTRKTPLKVGSAKTNVGHCENAAAFVSLMKLLVTIQTGTIPAHIHYQTPALDIVPLEEGLIEVCSEQIPYNGGLLALSSFGLGGTNGHVVIRPYLRNVPSITPIQPPKKRLVLISSRTEEGVQKIFDKIEENRNNLPFLTILDNIAASLPIEHYRYRGYKVLNTDTTGISKCNNTRPVWFSYSGMGSQWPKMGMDLMHINVFRKSIEKCANVLKPFGFNLIDVITNPNEHYDDPEKCFPAIISVSVALTDILNAVGIKPDGIIGHSLGEIGCAYGDGLLTLEEAVLVAHARGLSTKKAKLIPGLMAAVGLSLEQIEKILPKDIYVACHNSSNNVTISGPKESVENFVNSLTKEGYFAKIVNTLGVAFHSNYIENAAVYFIDMLRKIIPISKERSKKWLPSAISENEYDSYLGKFNSAEYQHHNFLNRVRFQQVLAKVPENAVLIEIAPRGLFQSILARSLPKTVTNVSLSSKDAEDNCEFLLSSIGKVYSSTNIPINLTAINDEAPLPLDARTPFISPLVQWDHASNWAYDTFVPERTEGKMFSLNLRSNEHKHMWGHVVDGTPVFPSGGILFLVWSTYACNNELKLEQCPVIFEFVQFLRLVNLTDTLEFYVNIFTSGHFEVLHNHELIAKGKISTLQSSEKTSEQDLGKTLIGSKDIYSEFHLRGLDYSGLFQKIENLDISGLTGTIVWSQNWATCIESIIQCIIFTEHNDTVKPSSIIEVKIDPLQHKNAISKKRFLKYSYNKFNKTAICGGVRIKNMTCSRVQRKENLNIPYLHYFDYVPYAIKYQRQLSNQLEFSLCITLQIVHENRTATLTQVSELSCSENNLNNQIYHLIHRKYFRVFKYSLVKDISELKTNPDLLILPVCQAIPINGALNMLGQATFIFCKVESKDLNKLSDDVIFECSEGEFSFVLLKKAVEISEKFTVIEADNGDFKWIEKVKESLSKIDHTTYLISKSLNTGLIGFYNCLKEEQQSTNLRIFIIDNSVDFYPTSDFYSAQVKKNLGINIYTKGQWSSFRMIPLNELTFFKNPVDVAMDIFDNKIEWTEFNTLQNKFVIVKYATLSNCDTKMYKSDYINASYGFGMEFSGKTKSGKSIMGISTRGCLKTTVEPEIFWILPDSLNISLEAASTIPLDYTLVYYGVCYLGKLKPNDTILISGTDNSSLAAVYLAVEKGCKVIIDISTSQELSRLQDFLDDYNKVNTVCSENDTFLEEVLNLTSGSGVSLLFTSDERNINKAYVDVLANNCKLITLYYNRSEIDSDILNAFSLKRCQIYRISLKMLLEHEDETALSLIKSAIQLYLNKNALKPFHYTSVNSMESADVMKYLDSDPEKKLVVNMVNDTFTNVKRRIIFDSVKSYIIVGGLGGIGMELAKWLIRHGAKKIILNSRSTALSSYKQYLIENWKVQGVTVIVNSFPAQTIEGATKLLKSSSDLAPVGGIFNLAMHLINKTFINLSPDDFLQVVSPKLHITLNMSNLSEKMCPKLEHFVVFSAMAVLGTQAVSNFSFGNSAIELVCKERQSKGLPALAVQWGMIGDVGFTTRANLKKSQIDNLHSISSCLETLEQLMLQEQPVVSSSVYLSSNDSDDSDEQNSGVLGHIASILGAKSTKELDMNIPLSNLGIDSISSLEIKNFLIEFLGIEIVVSEIRKLTLENIKNLQIQNS</sequence>
<dbReference type="InterPro" id="IPR036736">
    <property type="entry name" value="ACP-like_sf"/>
</dbReference>
<comment type="catalytic activity">
    <reaction evidence="15">
        <text>acetyl-CoA + n malonyl-CoA + 2n NADPH + 2n H(+) = a long-chain fatty acid + (n+1) CoA + n CO2 + 2n NADP(+).</text>
        <dbReference type="EC" id="2.3.1.85"/>
    </reaction>
</comment>
<dbReference type="Gene3D" id="3.40.47.10">
    <property type="match status" value="1"/>
</dbReference>
<keyword evidence="13" id="KW-0275">Fatty acid biosynthesis</keyword>
<keyword evidence="7" id="KW-0378">Hydrolase</keyword>
<keyword evidence="10" id="KW-0560">Oxidoreductase</keyword>
<dbReference type="Pfam" id="PF21149">
    <property type="entry name" value="FAS_pseudo-KR"/>
    <property type="match status" value="1"/>
</dbReference>
<dbReference type="Pfam" id="PF08659">
    <property type="entry name" value="KR"/>
    <property type="match status" value="1"/>
</dbReference>
<evidence type="ECO:0000256" key="10">
    <source>
        <dbReference type="ARBA" id="ARBA00023002"/>
    </source>
</evidence>
<dbReference type="InterPro" id="IPR014030">
    <property type="entry name" value="Ketoacyl_synth_N"/>
</dbReference>
<dbReference type="InterPro" id="IPR020841">
    <property type="entry name" value="PKS_Beta-ketoAc_synthase_dom"/>
</dbReference>
<evidence type="ECO:0000256" key="11">
    <source>
        <dbReference type="ARBA" id="ARBA00023027"/>
    </source>
</evidence>
<dbReference type="UniPathway" id="UPA00094"/>
<dbReference type="GO" id="GO:0004312">
    <property type="term" value="F:fatty acid synthase activity"/>
    <property type="evidence" value="ECO:0007669"/>
    <property type="project" value="UniProtKB-EC"/>
</dbReference>
<evidence type="ECO:0000256" key="9">
    <source>
        <dbReference type="ARBA" id="ARBA00022857"/>
    </source>
</evidence>
<evidence type="ECO:0000256" key="8">
    <source>
        <dbReference type="ARBA" id="ARBA00022832"/>
    </source>
</evidence>
<dbReference type="InterPro" id="IPR016035">
    <property type="entry name" value="Acyl_Trfase/lysoPLipase"/>
</dbReference>
<evidence type="ECO:0000256" key="14">
    <source>
        <dbReference type="ARBA" id="ARBA00023268"/>
    </source>
</evidence>
<evidence type="ECO:0000313" key="18">
    <source>
        <dbReference type="Proteomes" id="UP000504635"/>
    </source>
</evidence>
<keyword evidence="12" id="KW-0443">Lipid metabolism</keyword>
<evidence type="ECO:0000256" key="7">
    <source>
        <dbReference type="ARBA" id="ARBA00022801"/>
    </source>
</evidence>
<dbReference type="SUPFAM" id="SSF47336">
    <property type="entry name" value="ACP-like"/>
    <property type="match status" value="1"/>
</dbReference>
<evidence type="ECO:0000256" key="12">
    <source>
        <dbReference type="ARBA" id="ARBA00023098"/>
    </source>
</evidence>
<dbReference type="SMART" id="SM00827">
    <property type="entry name" value="PKS_AT"/>
    <property type="match status" value="1"/>
</dbReference>
<dbReference type="InterPro" id="IPR018201">
    <property type="entry name" value="Ketoacyl_synth_AS"/>
</dbReference>
<dbReference type="GO" id="GO:0006633">
    <property type="term" value="P:fatty acid biosynthetic process"/>
    <property type="evidence" value="ECO:0007669"/>
    <property type="project" value="UniProtKB-UniPathway"/>
</dbReference>
<dbReference type="PROSITE" id="PS50075">
    <property type="entry name" value="CARRIER"/>
    <property type="match status" value="1"/>
</dbReference>
<keyword evidence="18" id="KW-1185">Reference proteome</keyword>